<keyword evidence="2" id="KW-1185">Reference proteome</keyword>
<accession>A0A9X1B6H3</accession>
<dbReference type="RefSeq" id="WP_200251441.1">
    <property type="nucleotide sequence ID" value="NZ_NRRY01000090.1"/>
</dbReference>
<organism evidence="1 2">
    <name type="scientific">Lamprobacter modestohalophilus</name>
    <dbReference type="NCBI Taxonomy" id="1064514"/>
    <lineage>
        <taxon>Bacteria</taxon>
        <taxon>Pseudomonadati</taxon>
        <taxon>Pseudomonadota</taxon>
        <taxon>Gammaproteobacteria</taxon>
        <taxon>Chromatiales</taxon>
        <taxon>Chromatiaceae</taxon>
        <taxon>Lamprobacter</taxon>
    </lineage>
</organism>
<comment type="caution">
    <text evidence="1">The sequence shown here is derived from an EMBL/GenBank/DDBJ whole genome shotgun (WGS) entry which is preliminary data.</text>
</comment>
<reference evidence="1 2" key="1">
    <citation type="journal article" date="2020" name="Microorganisms">
        <title>Osmotic Adaptation and Compatible Solute Biosynthesis of Phototrophic Bacteria as Revealed from Genome Analyses.</title>
        <authorList>
            <person name="Imhoff J.F."/>
            <person name="Rahn T."/>
            <person name="Kunzel S."/>
            <person name="Keller A."/>
            <person name="Neulinger S.C."/>
        </authorList>
    </citation>
    <scope>NUCLEOTIDE SEQUENCE [LARGE SCALE GENOMIC DNA]</scope>
    <source>
        <strain evidence="1 2">DSM 25653</strain>
    </source>
</reference>
<name>A0A9X1B6H3_9GAMM</name>
<proteinExistence type="predicted"/>
<evidence type="ECO:0000313" key="1">
    <source>
        <dbReference type="EMBL" id="MBK1621615.1"/>
    </source>
</evidence>
<dbReference type="EMBL" id="NRRY01000090">
    <property type="protein sequence ID" value="MBK1621615.1"/>
    <property type="molecule type" value="Genomic_DNA"/>
</dbReference>
<gene>
    <name evidence="1" type="ORF">CKO42_25085</name>
</gene>
<dbReference type="AlphaFoldDB" id="A0A9X1B6H3"/>
<evidence type="ECO:0000313" key="2">
    <source>
        <dbReference type="Proteomes" id="UP001138768"/>
    </source>
</evidence>
<protein>
    <submittedName>
        <fullName evidence="1">Uncharacterized protein</fullName>
    </submittedName>
</protein>
<sequence length="96" mass="10389">MQVEALYDHGQLTFNRPIRFATARFPVILEIPDQAVLAEPQPPAQPAAADAAVTDSPDLLAEIRHILGPLSKRRPSVNSAEDKTALTQALAEKHGL</sequence>
<dbReference type="Proteomes" id="UP001138768">
    <property type="component" value="Unassembled WGS sequence"/>
</dbReference>